<feature type="compositionally biased region" description="Basic and acidic residues" evidence="1">
    <location>
        <begin position="10"/>
        <end position="26"/>
    </location>
</feature>
<feature type="compositionally biased region" description="Basic and acidic residues" evidence="1">
    <location>
        <begin position="43"/>
        <end position="52"/>
    </location>
</feature>
<reference evidence="3" key="4">
    <citation type="journal article" date="2015" name="G3 (Bethesda)">
        <title>Genome sequences of three phytopathogenic species of the Magnaporthaceae family of fungi.</title>
        <authorList>
            <person name="Okagaki L.H."/>
            <person name="Nunes C.C."/>
            <person name="Sailsbery J."/>
            <person name="Clay B."/>
            <person name="Brown D."/>
            <person name="John T."/>
            <person name="Oh Y."/>
            <person name="Young N."/>
            <person name="Fitzgerald M."/>
            <person name="Haas B.J."/>
            <person name="Zeng Q."/>
            <person name="Young S."/>
            <person name="Adiconis X."/>
            <person name="Fan L."/>
            <person name="Levin J.Z."/>
            <person name="Mitchell T.K."/>
            <person name="Okubara P.A."/>
            <person name="Farman M.L."/>
            <person name="Kohn L.M."/>
            <person name="Birren B."/>
            <person name="Ma L.-J."/>
            <person name="Dean R.A."/>
        </authorList>
    </citation>
    <scope>NUCLEOTIDE SEQUENCE</scope>
    <source>
        <strain evidence="3">R3-111a-1</strain>
    </source>
</reference>
<evidence type="ECO:0000313" key="3">
    <source>
        <dbReference type="EnsemblFungi" id="EJT73847"/>
    </source>
</evidence>
<gene>
    <name evidence="3" type="primary">20348160</name>
    <name evidence="2" type="ORF">GGTG_07702</name>
</gene>
<dbReference type="GeneID" id="20348160"/>
<protein>
    <submittedName>
        <fullName evidence="2 3">Uncharacterized protein</fullName>
    </submittedName>
</protein>
<evidence type="ECO:0000256" key="1">
    <source>
        <dbReference type="SAM" id="MobiDB-lite"/>
    </source>
</evidence>
<dbReference type="HOGENOM" id="CLU_2440980_0_0_1"/>
<keyword evidence="4" id="KW-1185">Reference proteome</keyword>
<reference evidence="2" key="2">
    <citation type="submission" date="2010-07" db="EMBL/GenBank/DDBJ databases">
        <authorList>
            <consortium name="The Broad Institute Genome Sequencing Platform"/>
            <consortium name="Broad Institute Genome Sequencing Center for Infectious Disease"/>
            <person name="Ma L.-J."/>
            <person name="Dead R."/>
            <person name="Young S."/>
            <person name="Zeng Q."/>
            <person name="Koehrsen M."/>
            <person name="Alvarado L."/>
            <person name="Berlin A."/>
            <person name="Chapman S.B."/>
            <person name="Chen Z."/>
            <person name="Freedman E."/>
            <person name="Gellesch M."/>
            <person name="Goldberg J."/>
            <person name="Griggs A."/>
            <person name="Gujja S."/>
            <person name="Heilman E.R."/>
            <person name="Heiman D."/>
            <person name="Hepburn T."/>
            <person name="Howarth C."/>
            <person name="Jen D."/>
            <person name="Larson L."/>
            <person name="Mehta T."/>
            <person name="Neiman D."/>
            <person name="Pearson M."/>
            <person name="Roberts A."/>
            <person name="Saif S."/>
            <person name="Shea T."/>
            <person name="Shenoy N."/>
            <person name="Sisk P."/>
            <person name="Stolte C."/>
            <person name="Sykes S."/>
            <person name="Walk T."/>
            <person name="White J."/>
            <person name="Yandava C."/>
            <person name="Haas B."/>
            <person name="Nusbaum C."/>
            <person name="Birren B."/>
        </authorList>
    </citation>
    <scope>NUCLEOTIDE SEQUENCE</scope>
    <source>
        <strain evidence="2">R3-111a-1</strain>
    </source>
</reference>
<accession>J3P2F5</accession>
<name>J3P2F5_GAET3</name>
<proteinExistence type="predicted"/>
<dbReference type="EnsemblFungi" id="EJT73847">
    <property type="protein sequence ID" value="EJT73847"/>
    <property type="gene ID" value="GGTG_07702"/>
</dbReference>
<feature type="region of interest" description="Disordered" evidence="1">
    <location>
        <begin position="1"/>
        <end position="90"/>
    </location>
</feature>
<reference evidence="2" key="3">
    <citation type="submission" date="2010-09" db="EMBL/GenBank/DDBJ databases">
        <title>Annotation of Gaeumannomyces graminis var. tritici R3-111a-1.</title>
        <authorList>
            <consortium name="The Broad Institute Genome Sequencing Platform"/>
            <person name="Ma L.-J."/>
            <person name="Dead R."/>
            <person name="Young S.K."/>
            <person name="Zeng Q."/>
            <person name="Gargeya S."/>
            <person name="Fitzgerald M."/>
            <person name="Haas B."/>
            <person name="Abouelleil A."/>
            <person name="Alvarado L."/>
            <person name="Arachchi H.M."/>
            <person name="Berlin A."/>
            <person name="Brown A."/>
            <person name="Chapman S.B."/>
            <person name="Chen Z."/>
            <person name="Dunbar C."/>
            <person name="Freedman E."/>
            <person name="Gearin G."/>
            <person name="Gellesch M."/>
            <person name="Goldberg J."/>
            <person name="Griggs A."/>
            <person name="Gujja S."/>
            <person name="Heiman D."/>
            <person name="Howarth C."/>
            <person name="Larson L."/>
            <person name="Lui A."/>
            <person name="MacDonald P.J.P."/>
            <person name="Mehta T."/>
            <person name="Montmayeur A."/>
            <person name="Murphy C."/>
            <person name="Neiman D."/>
            <person name="Pearson M."/>
            <person name="Priest M."/>
            <person name="Roberts A."/>
            <person name="Saif S."/>
            <person name="Shea T."/>
            <person name="Shenoy N."/>
            <person name="Sisk P."/>
            <person name="Stolte C."/>
            <person name="Sykes S."/>
            <person name="Yandava C."/>
            <person name="Wortman J."/>
            <person name="Nusbaum C."/>
            <person name="Birren B."/>
        </authorList>
    </citation>
    <scope>NUCLEOTIDE SEQUENCE</scope>
    <source>
        <strain evidence="2">R3-111a-1</strain>
    </source>
</reference>
<sequence length="90" mass="9466">MPRLVVGGGEKGRKEETWTGGSRRDLSAISFRFPLTQPNGGRRTGDSDEEAGRFVPPELARGNGSDWGMGSRAPSRLVTPGGAASVAPLQ</sequence>
<organism evidence="2">
    <name type="scientific">Gaeumannomyces tritici (strain R3-111a-1)</name>
    <name type="common">Wheat and barley take-all root rot fungus</name>
    <name type="synonym">Gaeumannomyces graminis var. tritici</name>
    <dbReference type="NCBI Taxonomy" id="644352"/>
    <lineage>
        <taxon>Eukaryota</taxon>
        <taxon>Fungi</taxon>
        <taxon>Dikarya</taxon>
        <taxon>Ascomycota</taxon>
        <taxon>Pezizomycotina</taxon>
        <taxon>Sordariomycetes</taxon>
        <taxon>Sordariomycetidae</taxon>
        <taxon>Magnaporthales</taxon>
        <taxon>Magnaporthaceae</taxon>
        <taxon>Gaeumannomyces</taxon>
    </lineage>
</organism>
<dbReference type="Proteomes" id="UP000006039">
    <property type="component" value="Unassembled WGS sequence"/>
</dbReference>
<reference evidence="3" key="5">
    <citation type="submission" date="2018-04" db="UniProtKB">
        <authorList>
            <consortium name="EnsemblFungi"/>
        </authorList>
    </citation>
    <scope>IDENTIFICATION</scope>
    <source>
        <strain evidence="3">R3-111a-1</strain>
    </source>
</reference>
<dbReference type="EMBL" id="GL385398">
    <property type="protein sequence ID" value="EJT73847.1"/>
    <property type="molecule type" value="Genomic_DNA"/>
</dbReference>
<reference evidence="4" key="1">
    <citation type="submission" date="2010-07" db="EMBL/GenBank/DDBJ databases">
        <title>The genome sequence of Gaeumannomyces graminis var. tritici strain R3-111a-1.</title>
        <authorList>
            <consortium name="The Broad Institute Genome Sequencing Platform"/>
            <person name="Ma L.-J."/>
            <person name="Dead R."/>
            <person name="Young S."/>
            <person name="Zeng Q."/>
            <person name="Koehrsen M."/>
            <person name="Alvarado L."/>
            <person name="Berlin A."/>
            <person name="Chapman S.B."/>
            <person name="Chen Z."/>
            <person name="Freedman E."/>
            <person name="Gellesch M."/>
            <person name="Goldberg J."/>
            <person name="Griggs A."/>
            <person name="Gujja S."/>
            <person name="Heilman E.R."/>
            <person name="Heiman D."/>
            <person name="Hepburn T."/>
            <person name="Howarth C."/>
            <person name="Jen D."/>
            <person name="Larson L."/>
            <person name="Mehta T."/>
            <person name="Neiman D."/>
            <person name="Pearson M."/>
            <person name="Roberts A."/>
            <person name="Saif S."/>
            <person name="Shea T."/>
            <person name="Shenoy N."/>
            <person name="Sisk P."/>
            <person name="Stolte C."/>
            <person name="Sykes S."/>
            <person name="Walk T."/>
            <person name="White J."/>
            <person name="Yandava C."/>
            <person name="Haas B."/>
            <person name="Nusbaum C."/>
            <person name="Birren B."/>
        </authorList>
    </citation>
    <scope>NUCLEOTIDE SEQUENCE [LARGE SCALE GENOMIC DNA]</scope>
    <source>
        <strain evidence="4">R3-111a-1</strain>
    </source>
</reference>
<dbReference type="AlphaFoldDB" id="J3P2F5"/>
<evidence type="ECO:0000313" key="2">
    <source>
        <dbReference type="EMBL" id="EJT73847.1"/>
    </source>
</evidence>
<dbReference type="RefSeq" id="XP_009223791.1">
    <property type="nucleotide sequence ID" value="XM_009225527.1"/>
</dbReference>
<dbReference type="VEuPathDB" id="FungiDB:GGTG_07702"/>
<evidence type="ECO:0000313" key="4">
    <source>
        <dbReference type="Proteomes" id="UP000006039"/>
    </source>
</evidence>